<keyword evidence="2" id="KW-1185">Reference proteome</keyword>
<gene>
    <name evidence="1" type="ORF">E6O75_ATG05289</name>
</gene>
<reference evidence="1 2" key="1">
    <citation type="submission" date="2019-04" db="EMBL/GenBank/DDBJ databases">
        <title>High contiguity whole genome sequence and gene annotation resource for two Venturia nashicola isolates.</title>
        <authorList>
            <person name="Prokchorchik M."/>
            <person name="Won K."/>
            <person name="Lee Y."/>
            <person name="Choi E.D."/>
            <person name="Segonzac C."/>
            <person name="Sohn K.H."/>
        </authorList>
    </citation>
    <scope>NUCLEOTIDE SEQUENCE [LARGE SCALE GENOMIC DNA]</scope>
    <source>
        <strain evidence="1 2">PRI2</strain>
    </source>
</reference>
<proteinExistence type="predicted"/>
<dbReference type="AlphaFoldDB" id="A0A4Z1NYZ3"/>
<organism evidence="1 2">
    <name type="scientific">Venturia nashicola</name>
    <dbReference type="NCBI Taxonomy" id="86259"/>
    <lineage>
        <taxon>Eukaryota</taxon>
        <taxon>Fungi</taxon>
        <taxon>Dikarya</taxon>
        <taxon>Ascomycota</taxon>
        <taxon>Pezizomycotina</taxon>
        <taxon>Dothideomycetes</taxon>
        <taxon>Pleosporomycetidae</taxon>
        <taxon>Venturiales</taxon>
        <taxon>Venturiaceae</taxon>
        <taxon>Venturia</taxon>
    </lineage>
</organism>
<evidence type="ECO:0000313" key="1">
    <source>
        <dbReference type="EMBL" id="TID20525.1"/>
    </source>
</evidence>
<name>A0A4Z1NYZ3_9PEZI</name>
<sequence>MYSLARYSKLMRTRLAVTGLGYTPNVGITFHASEKKQVENFIIARCDGYDFAKGMSSRWEENWRIHRGDVENAVQSHIYAVRLLIFYHIITIHLQETDSHPTPANIAATAYHRRRNSLVLIPDPHRGRLTLRTKLLGPSNLSSLPFILSIVLPTTPTVVRVRASPNLTRNDAIDKSTGKPSQAFDYTFADAFFRALRSTWDSRQGHGHVLFT</sequence>
<comment type="caution">
    <text evidence="1">The sequence shown here is derived from an EMBL/GenBank/DDBJ whole genome shotgun (WGS) entry which is preliminary data.</text>
</comment>
<accession>A0A4Z1NYZ3</accession>
<dbReference type="EMBL" id="SNSC02000010">
    <property type="protein sequence ID" value="TID20525.1"/>
    <property type="molecule type" value="Genomic_DNA"/>
</dbReference>
<protein>
    <submittedName>
        <fullName evidence="1">Uncharacterized protein</fullName>
    </submittedName>
</protein>
<evidence type="ECO:0000313" key="2">
    <source>
        <dbReference type="Proteomes" id="UP000298493"/>
    </source>
</evidence>
<dbReference type="Proteomes" id="UP000298493">
    <property type="component" value="Unassembled WGS sequence"/>
</dbReference>